<sequence length="107" mass="12413">MNKSFEKIQPIIDRLTKINKKYQKIEPTIGILIVYMFIGLSMGLVQNSNYQFPKVIIILIYSGGFCTFQMLLSYCRENQLKIFGTISLNILGFAIWMIFYGVPIFLD</sequence>
<keyword evidence="1" id="KW-0812">Transmembrane</keyword>
<keyword evidence="1" id="KW-1133">Transmembrane helix</keyword>
<reference evidence="2 3" key="1">
    <citation type="submission" date="2016-04" db="EMBL/GenBank/DDBJ databases">
        <title>Genome sequence of Clostridium magnum DSM 2767.</title>
        <authorList>
            <person name="Poehlein A."/>
            <person name="Uhlig R."/>
            <person name="Fischer R."/>
            <person name="Bahl H."/>
            <person name="Daniel R."/>
        </authorList>
    </citation>
    <scope>NUCLEOTIDE SEQUENCE [LARGE SCALE GENOMIC DNA]</scope>
    <source>
        <strain evidence="2 3">DSM 2767</strain>
    </source>
</reference>
<evidence type="ECO:0000313" key="2">
    <source>
        <dbReference type="EMBL" id="KZL88626.1"/>
    </source>
</evidence>
<name>A0A161X451_9CLOT</name>
<gene>
    <name evidence="2" type="ORF">CLMAG_61190</name>
</gene>
<dbReference type="AlphaFoldDB" id="A0A161X451"/>
<dbReference type="PATRIC" id="fig|1121326.3.peg.6183"/>
<feature type="transmembrane region" description="Helical" evidence="1">
    <location>
        <begin position="86"/>
        <end position="106"/>
    </location>
</feature>
<evidence type="ECO:0000313" key="3">
    <source>
        <dbReference type="Proteomes" id="UP000076603"/>
    </source>
</evidence>
<feature type="transmembrane region" description="Helical" evidence="1">
    <location>
        <begin position="52"/>
        <end position="74"/>
    </location>
</feature>
<dbReference type="EMBL" id="LWAE01000016">
    <property type="protein sequence ID" value="KZL88626.1"/>
    <property type="molecule type" value="Genomic_DNA"/>
</dbReference>
<keyword evidence="1" id="KW-0472">Membrane</keyword>
<keyword evidence="3" id="KW-1185">Reference proteome</keyword>
<protein>
    <submittedName>
        <fullName evidence="2">Uncharacterized protein</fullName>
    </submittedName>
</protein>
<organism evidence="2 3">
    <name type="scientific">Clostridium magnum DSM 2767</name>
    <dbReference type="NCBI Taxonomy" id="1121326"/>
    <lineage>
        <taxon>Bacteria</taxon>
        <taxon>Bacillati</taxon>
        <taxon>Bacillota</taxon>
        <taxon>Clostridia</taxon>
        <taxon>Eubacteriales</taxon>
        <taxon>Clostridiaceae</taxon>
        <taxon>Clostridium</taxon>
    </lineage>
</organism>
<evidence type="ECO:0000256" key="1">
    <source>
        <dbReference type="SAM" id="Phobius"/>
    </source>
</evidence>
<dbReference type="Proteomes" id="UP000076603">
    <property type="component" value="Unassembled WGS sequence"/>
</dbReference>
<proteinExistence type="predicted"/>
<feature type="transmembrane region" description="Helical" evidence="1">
    <location>
        <begin position="27"/>
        <end position="46"/>
    </location>
</feature>
<comment type="caution">
    <text evidence="2">The sequence shown here is derived from an EMBL/GenBank/DDBJ whole genome shotgun (WGS) entry which is preliminary data.</text>
</comment>
<accession>A0A161X451</accession>
<dbReference type="RefSeq" id="WP_066630888.1">
    <property type="nucleotide sequence ID" value="NZ_FQXL01000014.1"/>
</dbReference>